<sequence length="225" mass="26496">MNCLFCSIIETPDLHKNPEDEVIEETENFYAKPALGQFIEGYTLINSKKHYNCFACISAKELNEFDIFKQKIIKRLSNIYSLPVIVFEHGNATFHHRSSNCAGCIAQPLIYSSDCGGCIDHAHMHLIPFDKDLHNLLKENFDFERIEDLVELLKYQAENLSYLYYESTNRERFIFKVDEKLPSQFLRKLVCEILGQPNVWNWAKHPFRDKIQSFKKVYYNQYFDG</sequence>
<evidence type="ECO:0000313" key="1">
    <source>
        <dbReference type="EMBL" id="MBD2563144.1"/>
    </source>
</evidence>
<dbReference type="SUPFAM" id="SSF54197">
    <property type="entry name" value="HIT-like"/>
    <property type="match status" value="1"/>
</dbReference>
<organism evidence="1 2">
    <name type="scientific">Nostoc linckia FACHB-391</name>
    <dbReference type="NCBI Taxonomy" id="2692906"/>
    <lineage>
        <taxon>Bacteria</taxon>
        <taxon>Bacillati</taxon>
        <taxon>Cyanobacteriota</taxon>
        <taxon>Cyanophyceae</taxon>
        <taxon>Nostocales</taxon>
        <taxon>Nostocaceae</taxon>
        <taxon>Nostoc</taxon>
    </lineage>
</organism>
<comment type="caution">
    <text evidence="1">The sequence shown here is derived from an EMBL/GenBank/DDBJ whole genome shotgun (WGS) entry which is preliminary data.</text>
</comment>
<proteinExistence type="predicted"/>
<accession>A0ABR8F052</accession>
<name>A0ABR8F052_NOSLI</name>
<gene>
    <name evidence="1" type="ORF">H6G95_21495</name>
</gene>
<reference evidence="1 2" key="1">
    <citation type="journal article" date="2020" name="ISME J.">
        <title>Comparative genomics reveals insights into cyanobacterial evolution and habitat adaptation.</title>
        <authorList>
            <person name="Chen M.Y."/>
            <person name="Teng W.K."/>
            <person name="Zhao L."/>
            <person name="Hu C.X."/>
            <person name="Zhou Y.K."/>
            <person name="Han B.P."/>
            <person name="Song L.R."/>
            <person name="Shu W.S."/>
        </authorList>
    </citation>
    <scope>NUCLEOTIDE SEQUENCE [LARGE SCALE GENOMIC DNA]</scope>
    <source>
        <strain evidence="1 2">FACHB-391</strain>
    </source>
</reference>
<evidence type="ECO:0008006" key="3">
    <source>
        <dbReference type="Google" id="ProtNLM"/>
    </source>
</evidence>
<protein>
    <recommendedName>
        <fullName evidence="3">Cwf19-like C-terminal domain-containing protein</fullName>
    </recommendedName>
</protein>
<evidence type="ECO:0000313" key="2">
    <source>
        <dbReference type="Proteomes" id="UP000604661"/>
    </source>
</evidence>
<dbReference type="Proteomes" id="UP000604661">
    <property type="component" value="Unassembled WGS sequence"/>
</dbReference>
<dbReference type="Gene3D" id="3.30.428.10">
    <property type="entry name" value="HIT-like"/>
    <property type="match status" value="1"/>
</dbReference>
<dbReference type="RefSeq" id="WP_190895382.1">
    <property type="nucleotide sequence ID" value="NZ_JACJTE010000026.1"/>
</dbReference>
<keyword evidence="2" id="KW-1185">Reference proteome</keyword>
<dbReference type="InterPro" id="IPR036265">
    <property type="entry name" value="HIT-like_sf"/>
</dbReference>
<dbReference type="EMBL" id="JACJTE010000026">
    <property type="protein sequence ID" value="MBD2563144.1"/>
    <property type="molecule type" value="Genomic_DNA"/>
</dbReference>